<dbReference type="Pfam" id="PF04577">
    <property type="entry name" value="Glyco_transf_61"/>
    <property type="match status" value="1"/>
</dbReference>
<reference evidence="6" key="1">
    <citation type="submission" date="2024-03" db="EMBL/GenBank/DDBJ databases">
        <title>WGS assembly of Saponaria officinalis var. Norfolk2.</title>
        <authorList>
            <person name="Jenkins J."/>
            <person name="Shu S."/>
            <person name="Grimwood J."/>
            <person name="Barry K."/>
            <person name="Goodstein D."/>
            <person name="Schmutz J."/>
            <person name="Leebens-Mack J."/>
            <person name="Osbourn A."/>
        </authorList>
    </citation>
    <scope>NUCLEOTIDE SEQUENCE [LARGE SCALE GENOMIC DNA]</scope>
    <source>
        <strain evidence="6">JIC</strain>
    </source>
</reference>
<dbReference type="InterPro" id="IPR049625">
    <property type="entry name" value="Glyco_transf_61_cat"/>
</dbReference>
<dbReference type="InterPro" id="IPR007657">
    <property type="entry name" value="Glycosyltransferase_61"/>
</dbReference>
<dbReference type="GO" id="GO:0016763">
    <property type="term" value="F:pentosyltransferase activity"/>
    <property type="evidence" value="ECO:0007669"/>
    <property type="project" value="UniProtKB-ARBA"/>
</dbReference>
<keyword evidence="4" id="KW-0325">Glycoprotein</keyword>
<evidence type="ECO:0000313" key="6">
    <source>
        <dbReference type="EMBL" id="KAK9689315.1"/>
    </source>
</evidence>
<organism evidence="6 7">
    <name type="scientific">Saponaria officinalis</name>
    <name type="common">Common soapwort</name>
    <name type="synonym">Lychnis saponaria</name>
    <dbReference type="NCBI Taxonomy" id="3572"/>
    <lineage>
        <taxon>Eukaryota</taxon>
        <taxon>Viridiplantae</taxon>
        <taxon>Streptophyta</taxon>
        <taxon>Embryophyta</taxon>
        <taxon>Tracheophyta</taxon>
        <taxon>Spermatophyta</taxon>
        <taxon>Magnoliopsida</taxon>
        <taxon>eudicotyledons</taxon>
        <taxon>Gunneridae</taxon>
        <taxon>Pentapetalae</taxon>
        <taxon>Caryophyllales</taxon>
        <taxon>Caryophyllaceae</taxon>
        <taxon>Caryophylleae</taxon>
        <taxon>Saponaria</taxon>
    </lineage>
</organism>
<dbReference type="EMBL" id="JBDFQZ010000009">
    <property type="protein sequence ID" value="KAK9689315.1"/>
    <property type="molecule type" value="Genomic_DNA"/>
</dbReference>
<comment type="caution">
    <text evidence="6">The sequence shown here is derived from an EMBL/GenBank/DDBJ whole genome shotgun (WGS) entry which is preliminary data.</text>
</comment>
<dbReference type="PANTHER" id="PTHR20961:SF108">
    <property type="entry name" value="GLYCOSYLTRANSFERASE"/>
    <property type="match status" value="1"/>
</dbReference>
<sequence length="464" mass="53474">MEMKKKEHIVKKLLFFSVLPTFIILLLFCHQQHSFSSSSYERQNDFGSKRANEFISEREAESLKLHFKLRRLVNGKDLSEFDTTRISYDVDDFTEISVISKPVIYDQKSLTLYVPSNEATTRPSKRNLKPYPRREDPTAMKWVIPVKIVTGKTSRIQPPSCQIMHDVPALLFSFQGFADNPFHAFNEVVIPLFLTSWHFETRVQFVLTEYRHEWFWKYARVLEKLSSFEVIGKNDRKKVHCFPAAVVGLRYHENLAVNSSKAPKRYTMQTFRQFLWQTYNVNVKTKLNLQKPKVLLVSRKGSRTFLNEDAMVNMMEADLGFQVYRALPNETSDLGKFGQIVNSCDMMIGAHGAGLTNSLFLPTGAVLIQIVPLGLNWASDHYFGEPAPGIGLKYIRYKIWRNETSLYEKYGPDDPVVSDPRSVWAKGYMAVKKAYVDEQNFRIDLGRFKGVLLDALKLMGESSA</sequence>
<dbReference type="Proteomes" id="UP001443914">
    <property type="component" value="Unassembled WGS sequence"/>
</dbReference>
<evidence type="ECO:0000256" key="3">
    <source>
        <dbReference type="ARBA" id="ARBA00022679"/>
    </source>
</evidence>
<comment type="subcellular location">
    <subcellularLocation>
        <location evidence="1">Golgi apparatus membrane</location>
        <topology evidence="1">Single-pass type II membrane protein</topology>
    </subcellularLocation>
</comment>
<keyword evidence="2" id="KW-0328">Glycosyltransferase</keyword>
<accession>A0AAW1IIX7</accession>
<protein>
    <recommendedName>
        <fullName evidence="5">Glycosyltransferase 61 catalytic domain-containing protein</fullName>
    </recommendedName>
</protein>
<evidence type="ECO:0000259" key="5">
    <source>
        <dbReference type="Pfam" id="PF04577"/>
    </source>
</evidence>
<gene>
    <name evidence="6" type="ORF">RND81_09G051600</name>
</gene>
<dbReference type="PANTHER" id="PTHR20961">
    <property type="entry name" value="GLYCOSYLTRANSFERASE"/>
    <property type="match status" value="1"/>
</dbReference>
<keyword evidence="3" id="KW-0808">Transferase</keyword>
<evidence type="ECO:0000256" key="2">
    <source>
        <dbReference type="ARBA" id="ARBA00022676"/>
    </source>
</evidence>
<evidence type="ECO:0000256" key="4">
    <source>
        <dbReference type="ARBA" id="ARBA00023180"/>
    </source>
</evidence>
<evidence type="ECO:0000313" key="7">
    <source>
        <dbReference type="Proteomes" id="UP001443914"/>
    </source>
</evidence>
<dbReference type="AlphaFoldDB" id="A0AAW1IIX7"/>
<dbReference type="GO" id="GO:0000139">
    <property type="term" value="C:Golgi membrane"/>
    <property type="evidence" value="ECO:0007669"/>
    <property type="project" value="UniProtKB-SubCell"/>
</dbReference>
<proteinExistence type="predicted"/>
<evidence type="ECO:0000256" key="1">
    <source>
        <dbReference type="ARBA" id="ARBA00004323"/>
    </source>
</evidence>
<keyword evidence="7" id="KW-1185">Reference proteome</keyword>
<feature type="domain" description="Glycosyltransferase 61 catalytic" evidence="5">
    <location>
        <begin position="183"/>
        <end position="368"/>
    </location>
</feature>
<name>A0AAW1IIX7_SAPOF</name>